<accession>A0A7X2MZW0</accession>
<dbReference type="SMART" id="SM00471">
    <property type="entry name" value="HDc"/>
    <property type="match status" value="1"/>
</dbReference>
<dbReference type="CDD" id="cd00077">
    <property type="entry name" value="HDc"/>
    <property type="match status" value="1"/>
</dbReference>
<evidence type="ECO:0000256" key="1">
    <source>
        <dbReference type="SAM" id="Phobius"/>
    </source>
</evidence>
<sequence>MLPIIIKIYSRVIKKDIRISAFIYLTMLTLIAFITEIARTGHGCLIVTILITIILKVIFTKDVEKIRVASMMHDIGKLMIPSEILDKKGKLTLEEFDIIKTHATLGEEILHNTNGTIMECAKVIALDHHEKWDGKGYNGKKGSNISIEGRIVAVADVYDALVSKRSYKEA</sequence>
<dbReference type="InterPro" id="IPR037522">
    <property type="entry name" value="HD_GYP_dom"/>
</dbReference>
<feature type="transmembrane region" description="Helical" evidence="1">
    <location>
        <begin position="17"/>
        <end position="34"/>
    </location>
</feature>
<gene>
    <name evidence="3" type="ORF">FYJ33_12075</name>
</gene>
<dbReference type="SUPFAM" id="SSF109604">
    <property type="entry name" value="HD-domain/PDEase-like"/>
    <property type="match status" value="1"/>
</dbReference>
<organism evidence="3 4">
    <name type="scientific">Inconstantimicrobium porci</name>
    <dbReference type="NCBI Taxonomy" id="2652291"/>
    <lineage>
        <taxon>Bacteria</taxon>
        <taxon>Bacillati</taxon>
        <taxon>Bacillota</taxon>
        <taxon>Clostridia</taxon>
        <taxon>Eubacteriales</taxon>
        <taxon>Clostridiaceae</taxon>
        <taxon>Inconstantimicrobium</taxon>
    </lineage>
</organism>
<keyword evidence="4" id="KW-1185">Reference proteome</keyword>
<reference evidence="3 4" key="1">
    <citation type="submission" date="2019-08" db="EMBL/GenBank/DDBJ databases">
        <title>In-depth cultivation of the pig gut microbiome towards novel bacterial diversity and tailored functional studies.</title>
        <authorList>
            <person name="Wylensek D."/>
            <person name="Hitch T.C.A."/>
            <person name="Clavel T."/>
        </authorList>
    </citation>
    <scope>NUCLEOTIDE SEQUENCE [LARGE SCALE GENOMIC DNA]</scope>
    <source>
        <strain evidence="3 4">WCA-383-APC-5B</strain>
    </source>
</reference>
<feature type="transmembrane region" description="Helical" evidence="1">
    <location>
        <begin position="40"/>
        <end position="59"/>
    </location>
</feature>
<dbReference type="PROSITE" id="PS51832">
    <property type="entry name" value="HD_GYP"/>
    <property type="match status" value="1"/>
</dbReference>
<dbReference type="PANTHER" id="PTHR43155">
    <property type="entry name" value="CYCLIC DI-GMP PHOSPHODIESTERASE PA4108-RELATED"/>
    <property type="match status" value="1"/>
</dbReference>
<proteinExistence type="predicted"/>
<evidence type="ECO:0000313" key="3">
    <source>
        <dbReference type="EMBL" id="MSR92108.1"/>
    </source>
</evidence>
<evidence type="ECO:0000313" key="4">
    <source>
        <dbReference type="Proteomes" id="UP000460287"/>
    </source>
</evidence>
<keyword evidence="1" id="KW-1133">Transmembrane helix</keyword>
<dbReference type="AlphaFoldDB" id="A0A7X2MZW0"/>
<dbReference type="InterPro" id="IPR003607">
    <property type="entry name" value="HD/PDEase_dom"/>
</dbReference>
<dbReference type="EMBL" id="VULX01000022">
    <property type="protein sequence ID" value="MSR92108.1"/>
    <property type="molecule type" value="Genomic_DNA"/>
</dbReference>
<protein>
    <submittedName>
        <fullName evidence="3">HD domain-containing protein</fullName>
    </submittedName>
</protein>
<dbReference type="Gene3D" id="1.10.3210.10">
    <property type="entry name" value="Hypothetical protein af1432"/>
    <property type="match status" value="1"/>
</dbReference>
<dbReference type="Pfam" id="PF13487">
    <property type="entry name" value="HD_5"/>
    <property type="match status" value="1"/>
</dbReference>
<keyword evidence="1" id="KW-0812">Transmembrane</keyword>
<comment type="caution">
    <text evidence="3">The sequence shown here is derived from an EMBL/GenBank/DDBJ whole genome shotgun (WGS) entry which is preliminary data.</text>
</comment>
<keyword evidence="1" id="KW-0472">Membrane</keyword>
<evidence type="ECO:0000259" key="2">
    <source>
        <dbReference type="PROSITE" id="PS51832"/>
    </source>
</evidence>
<dbReference type="Proteomes" id="UP000460287">
    <property type="component" value="Unassembled WGS sequence"/>
</dbReference>
<feature type="domain" description="HD-GYP" evidence="2">
    <location>
        <begin position="11"/>
        <end position="170"/>
    </location>
</feature>
<name>A0A7X2MZW0_9CLOT</name>